<sequence>MRLSLRDLIGLGAKVPGLDFRLYQESSLRTLFYRDSVIVKNYVIYKNEPWKAVEQKFPVKDGNPYCLSCYGKLFALKCAACTKPITGGIDVTINSMKCYGGKRQTVKFGKREIDDTSTCITISNLTNYIGIPGLYGGFTIEFQKQIDKEQLKLINIEELCQCNICLSIKNYQLIDSSIIDLDEFKKWSLITSSWSRMAQGSAETHKINSNEYLLLDQDFV</sequence>
<comment type="caution">
    <text evidence="1">The sequence shown here is derived from an EMBL/GenBank/DDBJ whole genome shotgun (WGS) entry which is preliminary data.</text>
</comment>
<dbReference type="OrthoDB" id="10424252at2759"/>
<evidence type="ECO:0000313" key="3">
    <source>
        <dbReference type="Proteomes" id="UP000663829"/>
    </source>
</evidence>
<evidence type="ECO:0000313" key="2">
    <source>
        <dbReference type="EMBL" id="CAF3892098.1"/>
    </source>
</evidence>
<dbReference type="AlphaFoldDB" id="A0A814R4I0"/>
<dbReference type="SUPFAM" id="SSF57716">
    <property type="entry name" value="Glucocorticoid receptor-like (DNA-binding domain)"/>
    <property type="match status" value="1"/>
</dbReference>
<reference evidence="1" key="1">
    <citation type="submission" date="2021-02" db="EMBL/GenBank/DDBJ databases">
        <authorList>
            <person name="Nowell W R."/>
        </authorList>
    </citation>
    <scope>NUCLEOTIDE SEQUENCE</scope>
</reference>
<proteinExistence type="predicted"/>
<dbReference type="EMBL" id="CAJOBC010006244">
    <property type="protein sequence ID" value="CAF3892098.1"/>
    <property type="molecule type" value="Genomic_DNA"/>
</dbReference>
<dbReference type="EMBL" id="CAJNOQ010006243">
    <property type="protein sequence ID" value="CAF1128484.1"/>
    <property type="molecule type" value="Genomic_DNA"/>
</dbReference>
<dbReference type="Gene3D" id="2.10.110.10">
    <property type="entry name" value="Cysteine Rich Protein"/>
    <property type="match status" value="1"/>
</dbReference>
<organism evidence="1 3">
    <name type="scientific">Didymodactylos carnosus</name>
    <dbReference type="NCBI Taxonomy" id="1234261"/>
    <lineage>
        <taxon>Eukaryota</taxon>
        <taxon>Metazoa</taxon>
        <taxon>Spiralia</taxon>
        <taxon>Gnathifera</taxon>
        <taxon>Rotifera</taxon>
        <taxon>Eurotatoria</taxon>
        <taxon>Bdelloidea</taxon>
        <taxon>Philodinida</taxon>
        <taxon>Philodinidae</taxon>
        <taxon>Didymodactylos</taxon>
    </lineage>
</organism>
<accession>A0A814R4I0</accession>
<dbReference type="Proteomes" id="UP000663829">
    <property type="component" value="Unassembled WGS sequence"/>
</dbReference>
<dbReference type="Proteomes" id="UP000681722">
    <property type="component" value="Unassembled WGS sequence"/>
</dbReference>
<gene>
    <name evidence="1" type="ORF">GPM918_LOCUS20062</name>
    <name evidence="2" type="ORF">SRO942_LOCUS20060</name>
</gene>
<keyword evidence="3" id="KW-1185">Reference proteome</keyword>
<evidence type="ECO:0000313" key="1">
    <source>
        <dbReference type="EMBL" id="CAF1128484.1"/>
    </source>
</evidence>
<protein>
    <submittedName>
        <fullName evidence="1">Uncharacterized protein</fullName>
    </submittedName>
</protein>
<name>A0A814R4I0_9BILA</name>